<evidence type="ECO:0000313" key="1">
    <source>
        <dbReference type="EMBL" id="QCP48659.1"/>
    </source>
</evidence>
<dbReference type="Proteomes" id="UP000298656">
    <property type="component" value="Chromosome 1"/>
</dbReference>
<dbReference type="AlphaFoldDB" id="A0A4P8IRX2"/>
<organism evidence="1 2">
    <name type="scientific">Trinickia violacea</name>
    <dbReference type="NCBI Taxonomy" id="2571746"/>
    <lineage>
        <taxon>Bacteria</taxon>
        <taxon>Pseudomonadati</taxon>
        <taxon>Pseudomonadota</taxon>
        <taxon>Betaproteobacteria</taxon>
        <taxon>Burkholderiales</taxon>
        <taxon>Burkholderiaceae</taxon>
        <taxon>Trinickia</taxon>
    </lineage>
</organism>
<reference evidence="1 2" key="1">
    <citation type="submission" date="2019-05" db="EMBL/GenBank/DDBJ databases">
        <title>Burkholderia sp. DHOD12, isolated from subtropical forest soil.</title>
        <authorList>
            <person name="Gao Z.-H."/>
            <person name="Qiu L.-H."/>
        </authorList>
    </citation>
    <scope>NUCLEOTIDE SEQUENCE [LARGE SCALE GENOMIC DNA]</scope>
    <source>
        <strain evidence="1 2">DHOD12</strain>
    </source>
</reference>
<sequence length="176" mass="19616">MKTEIRFRIGSTWLCLESGRGPVPEHPDAVTVTLRRSRTNGRPGRCIEANPGTRRNEILALGLRLVELADRMTPETMWSSNQTVQSDGRPPRALNLDAADRALIEHLSLDRPIDFARHVYESSERLHARMPILRAAQSVLGHCDDETAADLYLLLVFADMHGCLPLRSELAATEPG</sequence>
<keyword evidence="2" id="KW-1185">Reference proteome</keyword>
<dbReference type="RefSeq" id="WP_137331495.1">
    <property type="nucleotide sequence ID" value="NZ_CP040077.1"/>
</dbReference>
<protein>
    <submittedName>
        <fullName evidence="1">Uncharacterized protein</fullName>
    </submittedName>
</protein>
<evidence type="ECO:0000313" key="2">
    <source>
        <dbReference type="Proteomes" id="UP000298656"/>
    </source>
</evidence>
<proteinExistence type="predicted"/>
<dbReference type="EMBL" id="CP040077">
    <property type="protein sequence ID" value="QCP48659.1"/>
    <property type="molecule type" value="Genomic_DNA"/>
</dbReference>
<dbReference type="KEGG" id="tvl:FAZ95_05315"/>
<accession>A0A4P8IRX2</accession>
<gene>
    <name evidence="1" type="ORF">FAZ95_05315</name>
</gene>
<dbReference type="OrthoDB" id="9090416at2"/>
<name>A0A4P8IRX2_9BURK</name>